<proteinExistence type="predicted"/>
<reference evidence="1 2" key="1">
    <citation type="journal article" date="2011" name="J. Bacteriol.">
        <title>Genome Sequence of Lactobacillus ruminis SPM0211, Isolated from a Fecal Sample from a Healthy Korean.</title>
        <authorList>
            <person name="Lee S."/>
            <person name="Cho Y.J."/>
            <person name="Lee A.H."/>
            <person name="Chun J."/>
            <person name="Ha N.J."/>
            <person name="Ko G."/>
        </authorList>
    </citation>
    <scope>NUCLEOTIDE SEQUENCE [LARGE SCALE GENOMIC DNA]</scope>
    <source>
        <strain evidence="1 2">SPM0211</strain>
    </source>
</reference>
<name>F7QXP8_9LACO</name>
<gene>
    <name evidence="1" type="ORF">LRU_00192</name>
</gene>
<organism evidence="1 2">
    <name type="scientific">Ligilactobacillus ruminis SPM0211</name>
    <dbReference type="NCBI Taxonomy" id="1040964"/>
    <lineage>
        <taxon>Bacteria</taxon>
        <taxon>Bacillati</taxon>
        <taxon>Bacillota</taxon>
        <taxon>Bacilli</taxon>
        <taxon>Lactobacillales</taxon>
        <taxon>Lactobacillaceae</taxon>
        <taxon>Ligilactobacillus</taxon>
    </lineage>
</organism>
<comment type="caution">
    <text evidence="1">The sequence shown here is derived from an EMBL/GenBank/DDBJ whole genome shotgun (WGS) entry which is preliminary data.</text>
</comment>
<protein>
    <submittedName>
        <fullName evidence="1">Uncharacterized protein</fullName>
    </submittedName>
</protein>
<dbReference type="EMBL" id="AFOJ01000002">
    <property type="protein sequence ID" value="EGM53056.1"/>
    <property type="molecule type" value="Genomic_DNA"/>
</dbReference>
<evidence type="ECO:0000313" key="1">
    <source>
        <dbReference type="EMBL" id="EGM53056.1"/>
    </source>
</evidence>
<evidence type="ECO:0000313" key="2">
    <source>
        <dbReference type="Proteomes" id="UP000002971"/>
    </source>
</evidence>
<accession>F7QXP8</accession>
<dbReference type="Proteomes" id="UP000002971">
    <property type="component" value="Unassembled WGS sequence"/>
</dbReference>
<dbReference type="AlphaFoldDB" id="F7QXP8"/>
<sequence length="64" mass="7588">MATMNWFNGNISELKKNTGHFKIWSNFFNTLHFAGCFCYNGNILWNAEEKQWSKEENKTKALRP</sequence>